<evidence type="ECO:0000256" key="4">
    <source>
        <dbReference type="ARBA" id="ARBA00022692"/>
    </source>
</evidence>
<dbReference type="Proteomes" id="UP000886005">
    <property type="component" value="Unassembled WGS sequence"/>
</dbReference>
<feature type="domain" description="TRAP C4-dicarboxylate transport system permease DctM subunit" evidence="8">
    <location>
        <begin position="6"/>
        <end position="160"/>
    </location>
</feature>
<dbReference type="GO" id="GO:0022857">
    <property type="term" value="F:transmembrane transporter activity"/>
    <property type="evidence" value="ECO:0007669"/>
    <property type="project" value="TreeGrafter"/>
</dbReference>
<sequence>MEVLLIALALTLLALFGTPLFVIISAIALMAFFSADIDTSAVIIELYRLASQPVLLAIPLFTFAGYMLAESKTPQRLVNFSRALLGWMPGSLAIVTLLSCAVFTAFTGASGVTIVALGGLLLPALLDDNYSEKFSLGMLTASGNLGLLFPPSLPIILYGLV</sequence>
<keyword evidence="6 7" id="KW-0472">Membrane</keyword>
<evidence type="ECO:0000256" key="3">
    <source>
        <dbReference type="ARBA" id="ARBA00022519"/>
    </source>
</evidence>
<evidence type="ECO:0000256" key="1">
    <source>
        <dbReference type="ARBA" id="ARBA00004429"/>
    </source>
</evidence>
<keyword evidence="2" id="KW-1003">Cell membrane</keyword>
<feature type="transmembrane region" description="Helical" evidence="7">
    <location>
        <begin position="134"/>
        <end position="160"/>
    </location>
</feature>
<evidence type="ECO:0000256" key="5">
    <source>
        <dbReference type="ARBA" id="ARBA00022989"/>
    </source>
</evidence>
<feature type="non-terminal residue" evidence="9">
    <location>
        <position position="161"/>
    </location>
</feature>
<keyword evidence="4 7" id="KW-0812">Transmembrane</keyword>
<evidence type="ECO:0000256" key="7">
    <source>
        <dbReference type="SAM" id="Phobius"/>
    </source>
</evidence>
<reference evidence="9" key="1">
    <citation type="journal article" date="2020" name="mSystems">
        <title>Genome- and Community-Level Interaction Insights into Carbon Utilization and Element Cycling Functions of Hydrothermarchaeota in Hydrothermal Sediment.</title>
        <authorList>
            <person name="Zhou Z."/>
            <person name="Liu Y."/>
            <person name="Xu W."/>
            <person name="Pan J."/>
            <person name="Luo Z.H."/>
            <person name="Li M."/>
        </authorList>
    </citation>
    <scope>NUCLEOTIDE SEQUENCE [LARGE SCALE GENOMIC DNA]</scope>
    <source>
        <strain evidence="9">HyVt-456</strain>
    </source>
</reference>
<evidence type="ECO:0000256" key="2">
    <source>
        <dbReference type="ARBA" id="ARBA00022475"/>
    </source>
</evidence>
<dbReference type="AlphaFoldDB" id="A0A7V1LMF6"/>
<keyword evidence="3" id="KW-0997">Cell inner membrane</keyword>
<dbReference type="EMBL" id="DRLD01000225">
    <property type="protein sequence ID" value="HED10661.1"/>
    <property type="molecule type" value="Genomic_DNA"/>
</dbReference>
<feature type="transmembrane region" description="Helical" evidence="7">
    <location>
        <begin position="90"/>
        <end position="122"/>
    </location>
</feature>
<comment type="subcellular location">
    <subcellularLocation>
        <location evidence="1">Cell inner membrane</location>
        <topology evidence="1">Multi-pass membrane protein</topology>
    </subcellularLocation>
</comment>
<dbReference type="PANTHER" id="PTHR33362">
    <property type="entry name" value="SIALIC ACID TRAP TRANSPORTER PERMEASE PROTEIN SIAT-RELATED"/>
    <property type="match status" value="1"/>
</dbReference>
<dbReference type="Pfam" id="PF06808">
    <property type="entry name" value="DctM"/>
    <property type="match status" value="1"/>
</dbReference>
<comment type="caution">
    <text evidence="9">The sequence shown here is derived from an EMBL/GenBank/DDBJ whole genome shotgun (WGS) entry which is preliminary data.</text>
</comment>
<evidence type="ECO:0000259" key="8">
    <source>
        <dbReference type="Pfam" id="PF06808"/>
    </source>
</evidence>
<name>A0A7V1LMF6_CALAY</name>
<organism evidence="9">
    <name type="scientific">Caldithrix abyssi</name>
    <dbReference type="NCBI Taxonomy" id="187145"/>
    <lineage>
        <taxon>Bacteria</taxon>
        <taxon>Pseudomonadati</taxon>
        <taxon>Calditrichota</taxon>
        <taxon>Calditrichia</taxon>
        <taxon>Calditrichales</taxon>
        <taxon>Calditrichaceae</taxon>
        <taxon>Caldithrix</taxon>
    </lineage>
</organism>
<proteinExistence type="predicted"/>
<dbReference type="GO" id="GO:0005886">
    <property type="term" value="C:plasma membrane"/>
    <property type="evidence" value="ECO:0007669"/>
    <property type="project" value="UniProtKB-SubCell"/>
</dbReference>
<feature type="transmembrane region" description="Helical" evidence="7">
    <location>
        <begin position="50"/>
        <end position="69"/>
    </location>
</feature>
<keyword evidence="5 7" id="KW-1133">Transmembrane helix</keyword>
<accession>A0A7V1LMF6</accession>
<gene>
    <name evidence="9" type="ORF">ENJ10_08225</name>
</gene>
<dbReference type="InterPro" id="IPR010656">
    <property type="entry name" value="DctM"/>
</dbReference>
<evidence type="ECO:0000313" key="9">
    <source>
        <dbReference type="EMBL" id="HED10661.1"/>
    </source>
</evidence>
<protein>
    <submittedName>
        <fullName evidence="9">TRAP transporter large permease subunit</fullName>
    </submittedName>
</protein>
<dbReference type="InterPro" id="IPR004681">
    <property type="entry name" value="TRAP_DctM"/>
</dbReference>
<evidence type="ECO:0000256" key="6">
    <source>
        <dbReference type="ARBA" id="ARBA00023136"/>
    </source>
</evidence>